<protein>
    <recommendedName>
        <fullName evidence="4">DUF4385 domain-containing protein</fullName>
    </recommendedName>
</protein>
<reference evidence="2 3" key="1">
    <citation type="journal article" date="2024" name="IMA Fungus">
        <title>Apiospora arundinis, a panoply of carbohydrate-active enzymes and secondary metabolites.</title>
        <authorList>
            <person name="Sorensen T."/>
            <person name="Petersen C."/>
            <person name="Muurmann A.T."/>
            <person name="Christiansen J.V."/>
            <person name="Brundto M.L."/>
            <person name="Overgaard C.K."/>
            <person name="Boysen A.T."/>
            <person name="Wollenberg R.D."/>
            <person name="Larsen T.O."/>
            <person name="Sorensen J.L."/>
            <person name="Nielsen K.L."/>
            <person name="Sondergaard T.E."/>
        </authorList>
    </citation>
    <scope>NUCLEOTIDE SEQUENCE [LARGE SCALE GENOMIC DNA]</scope>
    <source>
        <strain evidence="2 3">AAU 773</strain>
    </source>
</reference>
<dbReference type="InterPro" id="IPR025494">
    <property type="entry name" value="DUF4385"/>
</dbReference>
<dbReference type="Proteomes" id="UP001390339">
    <property type="component" value="Unassembled WGS sequence"/>
</dbReference>
<gene>
    <name evidence="2" type="ORF">PGQ11_004108</name>
</gene>
<evidence type="ECO:0008006" key="4">
    <source>
        <dbReference type="Google" id="ProtNLM"/>
    </source>
</evidence>
<dbReference type="Pfam" id="PF14328">
    <property type="entry name" value="DUF4385"/>
    <property type="match status" value="1"/>
</dbReference>
<sequence length="180" mass="21011">MPSPKRKLSATPPPSSPLPLIKTTPHAHRMSYRIGRGEQGVLTFEPYKSSLLPLWRFRTVAVARRSAADLWARFEQFDRDDEADFVGMDMARKFIQMGMTRAKRYANHAGGRKYRRGTRDELPRSTTEDLQKDPALREKEAASQVFREVWERCRAHEGYQKRKAEFLAEQKEWEKQQAKS</sequence>
<evidence type="ECO:0000256" key="1">
    <source>
        <dbReference type="SAM" id="MobiDB-lite"/>
    </source>
</evidence>
<evidence type="ECO:0000313" key="2">
    <source>
        <dbReference type="EMBL" id="KAK8873594.1"/>
    </source>
</evidence>
<feature type="compositionally biased region" description="Basic and acidic residues" evidence="1">
    <location>
        <begin position="117"/>
        <end position="138"/>
    </location>
</feature>
<evidence type="ECO:0000313" key="3">
    <source>
        <dbReference type="Proteomes" id="UP001390339"/>
    </source>
</evidence>
<dbReference type="EMBL" id="JAPCWZ010000003">
    <property type="protein sequence ID" value="KAK8873594.1"/>
    <property type="molecule type" value="Genomic_DNA"/>
</dbReference>
<name>A0ABR2J744_9PEZI</name>
<comment type="caution">
    <text evidence="2">The sequence shown here is derived from an EMBL/GenBank/DDBJ whole genome shotgun (WGS) entry which is preliminary data.</text>
</comment>
<organism evidence="2 3">
    <name type="scientific">Apiospora arundinis</name>
    <dbReference type="NCBI Taxonomy" id="335852"/>
    <lineage>
        <taxon>Eukaryota</taxon>
        <taxon>Fungi</taxon>
        <taxon>Dikarya</taxon>
        <taxon>Ascomycota</taxon>
        <taxon>Pezizomycotina</taxon>
        <taxon>Sordariomycetes</taxon>
        <taxon>Xylariomycetidae</taxon>
        <taxon>Amphisphaeriales</taxon>
        <taxon>Apiosporaceae</taxon>
        <taxon>Apiospora</taxon>
    </lineage>
</organism>
<feature type="compositionally biased region" description="Basic residues" evidence="1">
    <location>
        <begin position="105"/>
        <end position="116"/>
    </location>
</feature>
<proteinExistence type="predicted"/>
<keyword evidence="3" id="KW-1185">Reference proteome</keyword>
<feature type="region of interest" description="Disordered" evidence="1">
    <location>
        <begin position="105"/>
        <end position="138"/>
    </location>
</feature>
<accession>A0ABR2J744</accession>